<accession>A0A6A5X8N1</accession>
<evidence type="ECO:0000259" key="2">
    <source>
        <dbReference type="Pfam" id="PF12697"/>
    </source>
</evidence>
<dbReference type="GO" id="GO:0016020">
    <property type="term" value="C:membrane"/>
    <property type="evidence" value="ECO:0007669"/>
    <property type="project" value="TreeGrafter"/>
</dbReference>
<dbReference type="EMBL" id="ML978080">
    <property type="protein sequence ID" value="KAF2009114.1"/>
    <property type="molecule type" value="Genomic_DNA"/>
</dbReference>
<dbReference type="InterPro" id="IPR029058">
    <property type="entry name" value="AB_hydrolase_fold"/>
</dbReference>
<organism evidence="3 4">
    <name type="scientific">Aaosphaeria arxii CBS 175.79</name>
    <dbReference type="NCBI Taxonomy" id="1450172"/>
    <lineage>
        <taxon>Eukaryota</taxon>
        <taxon>Fungi</taxon>
        <taxon>Dikarya</taxon>
        <taxon>Ascomycota</taxon>
        <taxon>Pezizomycotina</taxon>
        <taxon>Dothideomycetes</taxon>
        <taxon>Pleosporomycetidae</taxon>
        <taxon>Pleosporales</taxon>
        <taxon>Pleosporales incertae sedis</taxon>
        <taxon>Aaosphaeria</taxon>
    </lineage>
</organism>
<dbReference type="OrthoDB" id="190201at2759"/>
<feature type="chain" id="PRO_5025445737" evidence="1">
    <location>
        <begin position="19"/>
        <end position="393"/>
    </location>
</feature>
<gene>
    <name evidence="3" type="ORF">BU24DRAFT_359131</name>
</gene>
<feature type="signal peptide" evidence="1">
    <location>
        <begin position="1"/>
        <end position="18"/>
    </location>
</feature>
<reference evidence="3" key="1">
    <citation type="journal article" date="2020" name="Stud. Mycol.">
        <title>101 Dothideomycetes genomes: a test case for predicting lifestyles and emergence of pathogens.</title>
        <authorList>
            <person name="Haridas S."/>
            <person name="Albert R."/>
            <person name="Binder M."/>
            <person name="Bloem J."/>
            <person name="Labutti K."/>
            <person name="Salamov A."/>
            <person name="Andreopoulos B."/>
            <person name="Baker S."/>
            <person name="Barry K."/>
            <person name="Bills G."/>
            <person name="Bluhm B."/>
            <person name="Cannon C."/>
            <person name="Castanera R."/>
            <person name="Culley D."/>
            <person name="Daum C."/>
            <person name="Ezra D."/>
            <person name="Gonzalez J."/>
            <person name="Henrissat B."/>
            <person name="Kuo A."/>
            <person name="Liang C."/>
            <person name="Lipzen A."/>
            <person name="Lutzoni F."/>
            <person name="Magnuson J."/>
            <person name="Mondo S."/>
            <person name="Nolan M."/>
            <person name="Ohm R."/>
            <person name="Pangilinan J."/>
            <person name="Park H.-J."/>
            <person name="Ramirez L."/>
            <person name="Alfaro M."/>
            <person name="Sun H."/>
            <person name="Tritt A."/>
            <person name="Yoshinaga Y."/>
            <person name="Zwiers L.-H."/>
            <person name="Turgeon B."/>
            <person name="Goodwin S."/>
            <person name="Spatafora J."/>
            <person name="Crous P."/>
            <person name="Grigoriev I."/>
        </authorList>
    </citation>
    <scope>NUCLEOTIDE SEQUENCE</scope>
    <source>
        <strain evidence="3">CBS 175.79</strain>
    </source>
</reference>
<dbReference type="GeneID" id="54281421"/>
<name>A0A6A5X8N1_9PLEO</name>
<dbReference type="SUPFAM" id="SSF53474">
    <property type="entry name" value="alpha/beta-Hydrolases"/>
    <property type="match status" value="1"/>
</dbReference>
<keyword evidence="3" id="KW-0378">Hydrolase</keyword>
<dbReference type="Proteomes" id="UP000799778">
    <property type="component" value="Unassembled WGS sequence"/>
</dbReference>
<keyword evidence="1" id="KW-0732">Signal</keyword>
<dbReference type="PANTHER" id="PTHR43798:SF5">
    <property type="entry name" value="MONOACYLGLYCEROL LIPASE ABHD6"/>
    <property type="match status" value="1"/>
</dbReference>
<dbReference type="GO" id="GO:0046464">
    <property type="term" value="P:acylglycerol catabolic process"/>
    <property type="evidence" value="ECO:0007669"/>
    <property type="project" value="TreeGrafter"/>
</dbReference>
<dbReference type="Gene3D" id="3.40.50.1820">
    <property type="entry name" value="alpha/beta hydrolase"/>
    <property type="match status" value="1"/>
</dbReference>
<evidence type="ECO:0000313" key="4">
    <source>
        <dbReference type="Proteomes" id="UP000799778"/>
    </source>
</evidence>
<dbReference type="AlphaFoldDB" id="A0A6A5X8N1"/>
<dbReference type="InterPro" id="IPR000073">
    <property type="entry name" value="AB_hydrolase_1"/>
</dbReference>
<dbReference type="GO" id="GO:0047372">
    <property type="term" value="F:monoacylglycerol lipase activity"/>
    <property type="evidence" value="ECO:0007669"/>
    <property type="project" value="TreeGrafter"/>
</dbReference>
<protein>
    <submittedName>
        <fullName evidence="3">Alpha/beta-hydrolase</fullName>
    </submittedName>
</protein>
<dbReference type="RefSeq" id="XP_033377453.1">
    <property type="nucleotide sequence ID" value="XM_033524024.1"/>
</dbReference>
<keyword evidence="4" id="KW-1185">Reference proteome</keyword>
<sequence>MKIYTISTVLTLGVFVSAGPTIKPSALGHDGHCKTVDLPIQAQANNVKLPPYPNSTLPGVLYEYLNFNSSALPRQLVNGTFNISATYCEPTVKVDHRENTIQVLLHGLSGTKEYWNGYNGAAATFPGQYSWVAHAQSQGYATLAIDNLGNGQSDHPDPVDIVQGPLQLAILESIIQSLRRGALPSIPDYEKVVLVSHSYGSVIARLVAQFFPTNGADAYILTATSNKLPGLGGFVAATHAQSASAVKPEQFGDLVPGYLAVAPQGVRDGLYPLDGKYDPKMLQVDIDEPHVFAVGEIAASQSANAVPSNFTGPVLVITGRQDQIVCGNGNITAFVPDCGVGKGSNPDGTRVLFPKASRFDAYVPDDSAHAINTQYSASESFGAAHQWLQTVGF</sequence>
<evidence type="ECO:0000313" key="3">
    <source>
        <dbReference type="EMBL" id="KAF2009114.1"/>
    </source>
</evidence>
<feature type="domain" description="AB hydrolase-1" evidence="2">
    <location>
        <begin position="103"/>
        <end position="260"/>
    </location>
</feature>
<evidence type="ECO:0000256" key="1">
    <source>
        <dbReference type="SAM" id="SignalP"/>
    </source>
</evidence>
<proteinExistence type="predicted"/>
<dbReference type="PANTHER" id="PTHR43798">
    <property type="entry name" value="MONOACYLGLYCEROL LIPASE"/>
    <property type="match status" value="1"/>
</dbReference>
<dbReference type="InterPro" id="IPR050266">
    <property type="entry name" value="AB_hydrolase_sf"/>
</dbReference>
<dbReference type="Pfam" id="PF12697">
    <property type="entry name" value="Abhydrolase_6"/>
    <property type="match status" value="1"/>
</dbReference>